<dbReference type="RefSeq" id="YP_010170442.1">
    <property type="nucleotide sequence ID" value="NC_057606.1"/>
</dbReference>
<dbReference type="InterPro" id="IPR004860">
    <property type="entry name" value="LAGLIDADG_dom"/>
</dbReference>
<proteinExistence type="predicted"/>
<dbReference type="InterPro" id="IPR027434">
    <property type="entry name" value="Homing_endonucl"/>
</dbReference>
<accession>A0A895KXE3</accession>
<protein>
    <submittedName>
        <fullName evidence="3">LAGLIDADG homing endonuclease</fullName>
    </submittedName>
</protein>
<dbReference type="Gene3D" id="3.10.28.10">
    <property type="entry name" value="Homing endonucleases"/>
    <property type="match status" value="1"/>
</dbReference>
<dbReference type="Pfam" id="PF00961">
    <property type="entry name" value="LAGLIDADG_1"/>
    <property type="match status" value="1"/>
</dbReference>
<evidence type="ECO:0000313" key="3">
    <source>
        <dbReference type="EMBL" id="QRZ60423.1"/>
    </source>
</evidence>
<keyword evidence="3" id="KW-0378">Hydrolase</keyword>
<dbReference type="InterPro" id="IPR051289">
    <property type="entry name" value="LAGLIDADG_Endonuclease"/>
</dbReference>
<feature type="domain" description="Homing endonuclease LAGLIDADG" evidence="2">
    <location>
        <begin position="22"/>
        <end position="94"/>
    </location>
</feature>
<comment type="function">
    <text evidence="1">Mitochondrial DNA endonuclease involved in intron homing.</text>
</comment>
<dbReference type="AlphaFoldDB" id="A0A895KXE3"/>
<dbReference type="GO" id="GO:0004519">
    <property type="term" value="F:endonuclease activity"/>
    <property type="evidence" value="ECO:0007669"/>
    <property type="project" value="UniProtKB-KW"/>
</dbReference>
<dbReference type="GO" id="GO:0005739">
    <property type="term" value="C:mitochondrion"/>
    <property type="evidence" value="ECO:0007669"/>
    <property type="project" value="UniProtKB-ARBA"/>
</dbReference>
<sequence>MTVRLSLVTITVNKPVLDKIREFILSLLDEYSYLLGSNTKLVNISTKNPKGNNKAISFLEISQIDFICNILIPYLDSIVFRTKKYQDYLDFRTIAFLILDGKYLTEKGKDLIIKLGDTMNNNRLSTNLNRLNLDTNTKSELVHLIKSDPLIHIDHEGRAIIISQQKYIRSTYIIKLKCLDGSIKLLINGVRRTALC</sequence>
<evidence type="ECO:0000259" key="2">
    <source>
        <dbReference type="Pfam" id="PF00961"/>
    </source>
</evidence>
<keyword evidence="3" id="KW-0496">Mitochondrion</keyword>
<dbReference type="EMBL" id="MT090080">
    <property type="protein sequence ID" value="QRZ60423.1"/>
    <property type="molecule type" value="Genomic_DNA"/>
</dbReference>
<dbReference type="SUPFAM" id="SSF55608">
    <property type="entry name" value="Homing endonucleases"/>
    <property type="match status" value="1"/>
</dbReference>
<name>A0A895KXE3_9APHY</name>
<evidence type="ECO:0000256" key="1">
    <source>
        <dbReference type="ARBA" id="ARBA00002670"/>
    </source>
</evidence>
<keyword evidence="3" id="KW-0255">Endonuclease</keyword>
<keyword evidence="3" id="KW-0540">Nuclease</keyword>
<dbReference type="GeneID" id="67278571"/>
<reference evidence="3" key="1">
    <citation type="journal article" date="2020" name="Int. J. Biol. Macromol.">
        <title>The 206 kbp mitochondrial genome of Phanerochaete carnosa reveals dynamics of introns, accumulation of repeat sequences and plasmid-derived genes.</title>
        <authorList>
            <person name="Wang X."/>
            <person name="Song A."/>
            <person name="Wang F."/>
            <person name="Chen M."/>
            <person name="Li X."/>
            <person name="Li Q."/>
            <person name="Liu N."/>
        </authorList>
    </citation>
    <scope>NUCLEOTIDE SEQUENCE</scope>
</reference>
<dbReference type="PANTHER" id="PTHR36181:SF2">
    <property type="entry name" value="INTRON-ENCODED ENDONUCLEASE AI3-RELATED"/>
    <property type="match status" value="1"/>
</dbReference>
<organism evidence="3">
    <name type="scientific">Phanerochaete carnosa</name>
    <dbReference type="NCBI Taxonomy" id="231932"/>
    <lineage>
        <taxon>Eukaryota</taxon>
        <taxon>Fungi</taxon>
        <taxon>Dikarya</taxon>
        <taxon>Basidiomycota</taxon>
        <taxon>Agaricomycotina</taxon>
        <taxon>Agaricomycetes</taxon>
        <taxon>Polyporales</taxon>
        <taxon>Phanerochaetaceae</taxon>
        <taxon>Phanerochaete</taxon>
    </lineage>
</organism>
<dbReference type="PANTHER" id="PTHR36181">
    <property type="entry name" value="INTRON-ENCODED ENDONUCLEASE AI3-RELATED"/>
    <property type="match status" value="1"/>
</dbReference>
<gene>
    <name evidence="3" type="primary">orf196</name>
</gene>
<geneLocation type="mitochondrion" evidence="3"/>